<evidence type="ECO:0000259" key="7">
    <source>
        <dbReference type="PROSITE" id="PS50075"/>
    </source>
</evidence>
<evidence type="ECO:0000256" key="2">
    <source>
        <dbReference type="ARBA" id="ARBA00022516"/>
    </source>
</evidence>
<dbReference type="GO" id="GO:0000035">
    <property type="term" value="F:acyl binding"/>
    <property type="evidence" value="ECO:0007669"/>
    <property type="project" value="TreeGrafter"/>
</dbReference>
<dbReference type="InterPro" id="IPR003231">
    <property type="entry name" value="ACP"/>
</dbReference>
<dbReference type="NCBIfam" id="NF002150">
    <property type="entry name" value="PRK00982.1-4"/>
    <property type="match status" value="1"/>
</dbReference>
<dbReference type="SUPFAM" id="SSF47336">
    <property type="entry name" value="ACP-like"/>
    <property type="match status" value="1"/>
</dbReference>
<dbReference type="NCBIfam" id="NF002149">
    <property type="entry name" value="PRK00982.1-3"/>
    <property type="match status" value="1"/>
</dbReference>
<gene>
    <name evidence="8" type="ORF">MNBD_IGNAVI01-2588</name>
</gene>
<evidence type="ECO:0000256" key="1">
    <source>
        <dbReference type="ARBA" id="ARBA00022450"/>
    </source>
</evidence>
<dbReference type="PROSITE" id="PS00012">
    <property type="entry name" value="PHOSPHOPANTETHEINE"/>
    <property type="match status" value="1"/>
</dbReference>
<keyword evidence="4" id="KW-0276">Fatty acid metabolism</keyword>
<accession>A0A3B1CBH7</accession>
<name>A0A3B1CBH7_9ZZZZ</name>
<dbReference type="NCBIfam" id="NF002151">
    <property type="entry name" value="PRK00982.1-5"/>
    <property type="match status" value="1"/>
</dbReference>
<dbReference type="EMBL" id="UOGD01000395">
    <property type="protein sequence ID" value="VAX27826.1"/>
    <property type="molecule type" value="Genomic_DNA"/>
</dbReference>
<dbReference type="GO" id="GO:0009245">
    <property type="term" value="P:lipid A biosynthetic process"/>
    <property type="evidence" value="ECO:0007669"/>
    <property type="project" value="TreeGrafter"/>
</dbReference>
<dbReference type="GO" id="GO:0016020">
    <property type="term" value="C:membrane"/>
    <property type="evidence" value="ECO:0007669"/>
    <property type="project" value="GOC"/>
</dbReference>
<keyword evidence="2" id="KW-0444">Lipid biosynthesis</keyword>
<dbReference type="FunFam" id="1.10.1200.10:FF:000001">
    <property type="entry name" value="Acyl carrier protein"/>
    <property type="match status" value="1"/>
</dbReference>
<keyword evidence="1" id="KW-0596">Phosphopantetheine</keyword>
<keyword evidence="6" id="KW-0275">Fatty acid biosynthesis</keyword>
<dbReference type="Pfam" id="PF00550">
    <property type="entry name" value="PP-binding"/>
    <property type="match status" value="1"/>
</dbReference>
<reference evidence="8" key="1">
    <citation type="submission" date="2018-06" db="EMBL/GenBank/DDBJ databases">
        <authorList>
            <person name="Zhirakovskaya E."/>
        </authorList>
    </citation>
    <scope>NUCLEOTIDE SEQUENCE</scope>
</reference>
<dbReference type="Gene3D" id="1.10.1200.10">
    <property type="entry name" value="ACP-like"/>
    <property type="match status" value="1"/>
</dbReference>
<dbReference type="GO" id="GO:0005829">
    <property type="term" value="C:cytosol"/>
    <property type="evidence" value="ECO:0007669"/>
    <property type="project" value="TreeGrafter"/>
</dbReference>
<dbReference type="InterPro" id="IPR036736">
    <property type="entry name" value="ACP-like_sf"/>
</dbReference>
<dbReference type="PROSITE" id="PS50075">
    <property type="entry name" value="CARRIER"/>
    <property type="match status" value="1"/>
</dbReference>
<dbReference type="GO" id="GO:0000036">
    <property type="term" value="F:acyl carrier activity"/>
    <property type="evidence" value="ECO:0007669"/>
    <property type="project" value="TreeGrafter"/>
</dbReference>
<keyword evidence="5" id="KW-0443">Lipid metabolism</keyword>
<evidence type="ECO:0000256" key="5">
    <source>
        <dbReference type="ARBA" id="ARBA00023098"/>
    </source>
</evidence>
<organism evidence="8">
    <name type="scientific">hydrothermal vent metagenome</name>
    <dbReference type="NCBI Taxonomy" id="652676"/>
    <lineage>
        <taxon>unclassified sequences</taxon>
        <taxon>metagenomes</taxon>
        <taxon>ecological metagenomes</taxon>
    </lineage>
</organism>
<dbReference type="PANTHER" id="PTHR20863:SF76">
    <property type="entry name" value="CARRIER DOMAIN-CONTAINING PROTEIN"/>
    <property type="match status" value="1"/>
</dbReference>
<dbReference type="NCBIfam" id="NF002148">
    <property type="entry name" value="PRK00982.1-2"/>
    <property type="match status" value="1"/>
</dbReference>
<evidence type="ECO:0000313" key="8">
    <source>
        <dbReference type="EMBL" id="VAX27826.1"/>
    </source>
</evidence>
<dbReference type="AlphaFoldDB" id="A0A3B1CBH7"/>
<protein>
    <submittedName>
        <fullName evidence="8">Acyl carrier protein</fullName>
    </submittedName>
</protein>
<dbReference type="HAMAP" id="MF_01217">
    <property type="entry name" value="Acyl_carrier"/>
    <property type="match status" value="1"/>
</dbReference>
<keyword evidence="3" id="KW-0597">Phosphoprotein</keyword>
<feature type="domain" description="Carrier" evidence="7">
    <location>
        <begin position="1"/>
        <end position="76"/>
    </location>
</feature>
<dbReference type="PANTHER" id="PTHR20863">
    <property type="entry name" value="ACYL CARRIER PROTEIN"/>
    <property type="match status" value="1"/>
</dbReference>
<dbReference type="NCBIfam" id="TIGR00517">
    <property type="entry name" value="acyl_carrier"/>
    <property type="match status" value="1"/>
</dbReference>
<evidence type="ECO:0000256" key="3">
    <source>
        <dbReference type="ARBA" id="ARBA00022553"/>
    </source>
</evidence>
<dbReference type="InterPro" id="IPR006162">
    <property type="entry name" value="Ppantetheine_attach_site"/>
</dbReference>
<dbReference type="InterPro" id="IPR009081">
    <property type="entry name" value="PP-bd_ACP"/>
</dbReference>
<sequence>MDIEAKVKEIIMDKLGVEESQITPEASFTNDLGADSLDIVELVMGFESEFDVSIPDEDAEKIGTVGDAIKYLTELKG</sequence>
<proteinExistence type="inferred from homology"/>
<evidence type="ECO:0000256" key="6">
    <source>
        <dbReference type="ARBA" id="ARBA00023160"/>
    </source>
</evidence>
<evidence type="ECO:0000256" key="4">
    <source>
        <dbReference type="ARBA" id="ARBA00022832"/>
    </source>
</evidence>